<feature type="transmembrane region" description="Helical" evidence="14">
    <location>
        <begin position="40"/>
        <end position="64"/>
    </location>
</feature>
<dbReference type="InterPro" id="IPR031846">
    <property type="entry name" value="Hvcn1"/>
</dbReference>
<evidence type="ECO:0000313" key="17">
    <source>
        <dbReference type="Proteomes" id="UP000242180"/>
    </source>
</evidence>
<keyword evidence="10 14" id="KW-0472">Membrane</keyword>
<dbReference type="SUPFAM" id="SSF81324">
    <property type="entry name" value="Voltage-gated potassium channels"/>
    <property type="match status" value="1"/>
</dbReference>
<evidence type="ECO:0000256" key="8">
    <source>
        <dbReference type="ARBA" id="ARBA00023054"/>
    </source>
</evidence>
<evidence type="ECO:0000256" key="3">
    <source>
        <dbReference type="ARBA" id="ARBA00022448"/>
    </source>
</evidence>
<comment type="subcellular location">
    <subcellularLocation>
        <location evidence="1">Cell membrane</location>
        <topology evidence="1">Multi-pass membrane protein</topology>
    </subcellularLocation>
</comment>
<dbReference type="PANTHER" id="PTHR46480">
    <property type="entry name" value="F20B24.22"/>
    <property type="match status" value="1"/>
</dbReference>
<evidence type="ECO:0000259" key="15">
    <source>
        <dbReference type="Pfam" id="PF00520"/>
    </source>
</evidence>
<dbReference type="Proteomes" id="UP000242180">
    <property type="component" value="Unassembled WGS sequence"/>
</dbReference>
<feature type="compositionally biased region" description="Polar residues" evidence="13">
    <location>
        <begin position="1"/>
        <end position="22"/>
    </location>
</feature>
<feature type="region of interest" description="Disordered" evidence="13">
    <location>
        <begin position="197"/>
        <end position="216"/>
    </location>
</feature>
<protein>
    <recommendedName>
        <fullName evidence="2">Voltage-gated hydrogen channel 1</fullName>
    </recommendedName>
    <alternativeName>
        <fullName evidence="12">Hydrogen voltage-gated channel 1</fullName>
    </alternativeName>
</protein>
<dbReference type="GO" id="GO:0034702">
    <property type="term" value="C:monoatomic ion channel complex"/>
    <property type="evidence" value="ECO:0007669"/>
    <property type="project" value="UniProtKB-KW"/>
</dbReference>
<keyword evidence="6" id="KW-0851">Voltage-gated channel</keyword>
<keyword evidence="7 14" id="KW-1133">Transmembrane helix</keyword>
<keyword evidence="9" id="KW-0406">Ion transport</keyword>
<sequence length="216" mass="24345">MASYGSVPTSDPELQQVEQQPKSEGGWRYELGEILEKPSVHLTVLGLTLLDATCVLFQIIYTFFHECQLDSEPTEFMLAAVEVADVMSRVITCLFLLELTLALIAFGPAYYLPGQKGWKLHLFDLIVVLSTFVLDIVLHGKEREVAELLIVLRLWRVVKVIEAAVMSTSIANHEQVESLQDELAEVKQAYAKLEKELEQERQKNQSLKANQADDTP</sequence>
<evidence type="ECO:0000256" key="6">
    <source>
        <dbReference type="ARBA" id="ARBA00022882"/>
    </source>
</evidence>
<evidence type="ECO:0000256" key="7">
    <source>
        <dbReference type="ARBA" id="ARBA00022989"/>
    </source>
</evidence>
<dbReference type="InParanoid" id="A0A1X2HRR6"/>
<dbReference type="OMA" id="WEDEELH"/>
<keyword evidence="3" id="KW-0813">Transport</keyword>
<evidence type="ECO:0000256" key="1">
    <source>
        <dbReference type="ARBA" id="ARBA00004651"/>
    </source>
</evidence>
<evidence type="ECO:0000256" key="2">
    <source>
        <dbReference type="ARBA" id="ARBA00015897"/>
    </source>
</evidence>
<dbReference type="InterPro" id="IPR027359">
    <property type="entry name" value="Volt_channel_dom_sf"/>
</dbReference>
<keyword evidence="5 14" id="KW-0812">Transmembrane</keyword>
<dbReference type="Gene3D" id="1.20.120.350">
    <property type="entry name" value="Voltage-gated potassium channels. Chain C"/>
    <property type="match status" value="1"/>
</dbReference>
<dbReference type="OrthoDB" id="427456at2759"/>
<evidence type="ECO:0000256" key="10">
    <source>
        <dbReference type="ARBA" id="ARBA00023136"/>
    </source>
</evidence>
<evidence type="ECO:0000256" key="12">
    <source>
        <dbReference type="ARBA" id="ARBA00031989"/>
    </source>
</evidence>
<dbReference type="STRING" id="13706.A0A1X2HRR6"/>
<dbReference type="EMBL" id="MCGN01000001">
    <property type="protein sequence ID" value="ORZ02272.1"/>
    <property type="molecule type" value="Genomic_DNA"/>
</dbReference>
<feature type="transmembrane region" description="Helical" evidence="14">
    <location>
        <begin position="76"/>
        <end position="106"/>
    </location>
</feature>
<organism evidence="16 17">
    <name type="scientific">Syncephalastrum racemosum</name>
    <name type="common">Filamentous fungus</name>
    <dbReference type="NCBI Taxonomy" id="13706"/>
    <lineage>
        <taxon>Eukaryota</taxon>
        <taxon>Fungi</taxon>
        <taxon>Fungi incertae sedis</taxon>
        <taxon>Mucoromycota</taxon>
        <taxon>Mucoromycotina</taxon>
        <taxon>Mucoromycetes</taxon>
        <taxon>Mucorales</taxon>
        <taxon>Syncephalastraceae</taxon>
        <taxon>Syncephalastrum</taxon>
    </lineage>
</organism>
<dbReference type="PANTHER" id="PTHR46480:SF1">
    <property type="entry name" value="VOLTAGE-GATED HYDROGEN CHANNEL 1"/>
    <property type="match status" value="1"/>
</dbReference>
<keyword evidence="17" id="KW-1185">Reference proteome</keyword>
<feature type="region of interest" description="Disordered" evidence="13">
    <location>
        <begin position="1"/>
        <end position="23"/>
    </location>
</feature>
<evidence type="ECO:0000256" key="11">
    <source>
        <dbReference type="ARBA" id="ARBA00023303"/>
    </source>
</evidence>
<gene>
    <name evidence="16" type="ORF">BCR43DRAFT_481289</name>
</gene>
<dbReference type="AlphaFoldDB" id="A0A1X2HRR6"/>
<evidence type="ECO:0000256" key="4">
    <source>
        <dbReference type="ARBA" id="ARBA00022475"/>
    </source>
</evidence>
<dbReference type="GO" id="GO:0005886">
    <property type="term" value="C:plasma membrane"/>
    <property type="evidence" value="ECO:0007669"/>
    <property type="project" value="UniProtKB-SubCell"/>
</dbReference>
<feature type="compositionally biased region" description="Polar residues" evidence="13">
    <location>
        <begin position="204"/>
        <end position="216"/>
    </location>
</feature>
<evidence type="ECO:0000256" key="14">
    <source>
        <dbReference type="SAM" id="Phobius"/>
    </source>
</evidence>
<comment type="caution">
    <text evidence="16">The sequence shown here is derived from an EMBL/GenBank/DDBJ whole genome shotgun (WGS) entry which is preliminary data.</text>
</comment>
<evidence type="ECO:0000313" key="16">
    <source>
        <dbReference type="EMBL" id="ORZ02272.1"/>
    </source>
</evidence>
<evidence type="ECO:0000256" key="5">
    <source>
        <dbReference type="ARBA" id="ARBA00022692"/>
    </source>
</evidence>
<keyword evidence="4" id="KW-1003">Cell membrane</keyword>
<evidence type="ECO:0000256" key="13">
    <source>
        <dbReference type="SAM" id="MobiDB-lite"/>
    </source>
</evidence>
<feature type="domain" description="Ion transport" evidence="15">
    <location>
        <begin position="53"/>
        <end position="165"/>
    </location>
</feature>
<reference evidence="16 17" key="1">
    <citation type="submission" date="2016-07" db="EMBL/GenBank/DDBJ databases">
        <title>Pervasive Adenine N6-methylation of Active Genes in Fungi.</title>
        <authorList>
            <consortium name="DOE Joint Genome Institute"/>
            <person name="Mondo S.J."/>
            <person name="Dannebaum R.O."/>
            <person name="Kuo R.C."/>
            <person name="Labutti K."/>
            <person name="Haridas S."/>
            <person name="Kuo A."/>
            <person name="Salamov A."/>
            <person name="Ahrendt S.R."/>
            <person name="Lipzen A."/>
            <person name="Sullivan W."/>
            <person name="Andreopoulos W.B."/>
            <person name="Clum A."/>
            <person name="Lindquist E."/>
            <person name="Daum C."/>
            <person name="Ramamoorthy G.K."/>
            <person name="Gryganskyi A."/>
            <person name="Culley D."/>
            <person name="Magnuson J.K."/>
            <person name="James T.Y."/>
            <person name="O'Malley M.A."/>
            <person name="Stajich J.E."/>
            <person name="Spatafora J.W."/>
            <person name="Visel A."/>
            <person name="Grigoriev I.V."/>
        </authorList>
    </citation>
    <scope>NUCLEOTIDE SEQUENCE [LARGE SCALE GENOMIC DNA]</scope>
    <source>
        <strain evidence="16 17">NRRL 2496</strain>
    </source>
</reference>
<evidence type="ECO:0000256" key="9">
    <source>
        <dbReference type="ARBA" id="ARBA00023065"/>
    </source>
</evidence>
<dbReference type="Pfam" id="PF00520">
    <property type="entry name" value="Ion_trans"/>
    <property type="match status" value="1"/>
</dbReference>
<keyword evidence="8" id="KW-0175">Coiled coil</keyword>
<dbReference type="GO" id="GO:0030171">
    <property type="term" value="F:voltage-gated proton channel activity"/>
    <property type="evidence" value="ECO:0007669"/>
    <property type="project" value="InterPro"/>
</dbReference>
<name>A0A1X2HRR6_SYNRA</name>
<dbReference type="InterPro" id="IPR005821">
    <property type="entry name" value="Ion_trans_dom"/>
</dbReference>
<accession>A0A1X2HRR6</accession>
<proteinExistence type="predicted"/>
<keyword evidence="11" id="KW-0407">Ion channel</keyword>